<gene>
    <name evidence="2" type="ORF">EGW08_019598</name>
</gene>
<evidence type="ECO:0000313" key="2">
    <source>
        <dbReference type="EMBL" id="RUS72641.1"/>
    </source>
</evidence>
<sequence>EAGGSSENRKRLSVLSKRGLECEKILRLPPFSGPHAYHVLPFDSVPGKPVTKRYQVKIFRDKMAGHGLVHEESKDVKQYATTPLAVWRQHRFSCPEGSDFRDLKEQVRLAKYRAMLSVQDTAAEEEDEVTVRSARLTSHFKPWTKKADDHPDCEDFFEDRALMARARKALRQKAQEFQAEKTRAWHEKYSSQRDSGESQGHSQGQGQGQGQSQNDTPQAQSIQDDKSSVASKGSKSSKATSKDTAPKPAVAKRGSKSSGISQQSTQASSRKTSQTSQATAGGSIRDSFFEKKPLFSVEEEFMEDIQCATEKSRKELSKFLELQPIANFIPDPKADPDNKDCFKKAKEARPKNL</sequence>
<feature type="compositionally biased region" description="Basic and acidic residues" evidence="1">
    <location>
        <begin position="178"/>
        <end position="196"/>
    </location>
</feature>
<reference evidence="2 3" key="1">
    <citation type="submission" date="2019-01" db="EMBL/GenBank/DDBJ databases">
        <title>A draft genome assembly of the solar-powered sea slug Elysia chlorotica.</title>
        <authorList>
            <person name="Cai H."/>
            <person name="Li Q."/>
            <person name="Fang X."/>
            <person name="Li J."/>
            <person name="Curtis N.E."/>
            <person name="Altenburger A."/>
            <person name="Shibata T."/>
            <person name="Feng M."/>
            <person name="Maeda T."/>
            <person name="Schwartz J.A."/>
            <person name="Shigenobu S."/>
            <person name="Lundholm N."/>
            <person name="Nishiyama T."/>
            <person name="Yang H."/>
            <person name="Hasebe M."/>
            <person name="Li S."/>
            <person name="Pierce S.K."/>
            <person name="Wang J."/>
        </authorList>
    </citation>
    <scope>NUCLEOTIDE SEQUENCE [LARGE SCALE GENOMIC DNA]</scope>
    <source>
        <strain evidence="2">EC2010</strain>
        <tissue evidence="2">Whole organism of an adult</tissue>
    </source>
</reference>
<dbReference type="Proteomes" id="UP000271974">
    <property type="component" value="Unassembled WGS sequence"/>
</dbReference>
<evidence type="ECO:0000313" key="3">
    <source>
        <dbReference type="Proteomes" id="UP000271974"/>
    </source>
</evidence>
<feature type="region of interest" description="Disordered" evidence="1">
    <location>
        <begin position="173"/>
        <end position="289"/>
    </location>
</feature>
<dbReference type="OrthoDB" id="6157782at2759"/>
<feature type="compositionally biased region" description="Low complexity" evidence="1">
    <location>
        <begin position="228"/>
        <end position="239"/>
    </location>
</feature>
<organism evidence="2 3">
    <name type="scientific">Elysia chlorotica</name>
    <name type="common">Eastern emerald elysia</name>
    <name type="synonym">Sea slug</name>
    <dbReference type="NCBI Taxonomy" id="188477"/>
    <lineage>
        <taxon>Eukaryota</taxon>
        <taxon>Metazoa</taxon>
        <taxon>Spiralia</taxon>
        <taxon>Lophotrochozoa</taxon>
        <taxon>Mollusca</taxon>
        <taxon>Gastropoda</taxon>
        <taxon>Heterobranchia</taxon>
        <taxon>Euthyneura</taxon>
        <taxon>Panpulmonata</taxon>
        <taxon>Sacoglossa</taxon>
        <taxon>Placobranchoidea</taxon>
        <taxon>Plakobranchidae</taxon>
        <taxon>Elysia</taxon>
    </lineage>
</organism>
<feature type="region of interest" description="Disordered" evidence="1">
    <location>
        <begin position="330"/>
        <end position="353"/>
    </location>
</feature>
<keyword evidence="3" id="KW-1185">Reference proteome</keyword>
<dbReference type="EMBL" id="RQTK01001040">
    <property type="protein sequence ID" value="RUS72641.1"/>
    <property type="molecule type" value="Genomic_DNA"/>
</dbReference>
<feature type="compositionally biased region" description="Polar residues" evidence="1">
    <location>
        <begin position="256"/>
        <end position="280"/>
    </location>
</feature>
<feature type="compositionally biased region" description="Basic and acidic residues" evidence="1">
    <location>
        <begin position="332"/>
        <end position="353"/>
    </location>
</feature>
<comment type="caution">
    <text evidence="2">The sequence shown here is derived from an EMBL/GenBank/DDBJ whole genome shotgun (WGS) entry which is preliminary data.</text>
</comment>
<dbReference type="AlphaFoldDB" id="A0A3S1B1G4"/>
<proteinExistence type="predicted"/>
<evidence type="ECO:0000256" key="1">
    <source>
        <dbReference type="SAM" id="MobiDB-lite"/>
    </source>
</evidence>
<protein>
    <submittedName>
        <fullName evidence="2">Uncharacterized protein</fullName>
    </submittedName>
</protein>
<name>A0A3S1B1G4_ELYCH</name>
<feature type="non-terminal residue" evidence="2">
    <location>
        <position position="1"/>
    </location>
</feature>
<accession>A0A3S1B1G4</accession>